<dbReference type="AlphaFoldDB" id="A0A4D7BGB5"/>
<sequence>MTPPAEPLAERHGWKLYRASAFAETFDRLEAEVARLAAERPSDVASHPKAKLLARIRDLIFDEIPRDPNAHVYGLGKTLGAAHRHWRRAKFLQRFRLFFRFDSASRIIIYAWVNDENTLRKAGSRTDPYAVFARRLDDGDPPDDWGELLANAAEVGPRKT</sequence>
<dbReference type="Pfam" id="PF11663">
    <property type="entry name" value="Toxin_YhaV"/>
    <property type="match status" value="1"/>
</dbReference>
<gene>
    <name evidence="1" type="ORF">E8M01_22885</name>
</gene>
<name>A0A4D7BGB5_9HYPH</name>
<dbReference type="InterPro" id="IPR021679">
    <property type="entry name" value="Toxin_endonuclease_YhaV"/>
</dbReference>
<dbReference type="Proteomes" id="UP000298781">
    <property type="component" value="Chromosome"/>
</dbReference>
<evidence type="ECO:0000313" key="1">
    <source>
        <dbReference type="EMBL" id="QCI66837.1"/>
    </source>
</evidence>
<dbReference type="GO" id="GO:0004540">
    <property type="term" value="F:RNA nuclease activity"/>
    <property type="evidence" value="ECO:0007669"/>
    <property type="project" value="InterPro"/>
</dbReference>
<proteinExistence type="predicted"/>
<dbReference type="RefSeq" id="WP_136962276.1">
    <property type="nucleotide sequence ID" value="NZ_CP039690.1"/>
</dbReference>
<dbReference type="OrthoDB" id="515905at2"/>
<organism evidence="1 2">
    <name type="scientific">Phreatobacter stygius</name>
    <dbReference type="NCBI Taxonomy" id="1940610"/>
    <lineage>
        <taxon>Bacteria</taxon>
        <taxon>Pseudomonadati</taxon>
        <taxon>Pseudomonadota</taxon>
        <taxon>Alphaproteobacteria</taxon>
        <taxon>Hyphomicrobiales</taxon>
        <taxon>Phreatobacteraceae</taxon>
        <taxon>Phreatobacter</taxon>
    </lineage>
</organism>
<dbReference type="EMBL" id="CP039690">
    <property type="protein sequence ID" value="QCI66837.1"/>
    <property type="molecule type" value="Genomic_DNA"/>
</dbReference>
<accession>A0A4D7BGB5</accession>
<protein>
    <submittedName>
        <fullName evidence="1">Type II toxin-antitoxin system YhaV family toxin</fullName>
    </submittedName>
</protein>
<keyword evidence="2" id="KW-1185">Reference proteome</keyword>
<reference evidence="1 2" key="1">
    <citation type="submission" date="2019-04" db="EMBL/GenBank/DDBJ databases">
        <title>Phreatobacter aquaticus sp. nov.</title>
        <authorList>
            <person name="Choi A."/>
        </authorList>
    </citation>
    <scope>NUCLEOTIDE SEQUENCE [LARGE SCALE GENOMIC DNA]</scope>
    <source>
        <strain evidence="1 2">KCTC 52518</strain>
    </source>
</reference>
<dbReference type="GO" id="GO:0110001">
    <property type="term" value="C:toxin-antitoxin complex"/>
    <property type="evidence" value="ECO:0007669"/>
    <property type="project" value="InterPro"/>
</dbReference>
<evidence type="ECO:0000313" key="2">
    <source>
        <dbReference type="Proteomes" id="UP000298781"/>
    </source>
</evidence>
<dbReference type="KEGG" id="pstg:E8M01_22885"/>